<sequence length="853" mass="97308">MRRLVDSGRLEPLGGGWVQPDEASCHYSALVDQLTLGMRWLQENLGDCGRPRAAWQVDTWGHSVELASLLSQAGLHGLFLSRLPQNQASHFVWKADASLGEAGEIFTAAARLGWPEGYCFDADCPKDKLTVRNHLRPTLAGVIEKDAAFLSYKRKTNQALISMGGDYQSAAYTYENIDTLIRYINAKHLHLPKVHAFYSTPSCYLRSLLEANEAWTELDEDLFPYTDGIPGSGPVHSPQQTAYWTGYFTTEPNFKRTVRRANGVLQACKQLAVLGFVHSKDIRVFQENVALAQNSEVIAGSERPEVLLQHEALLNNGIARCQVSMVHEASSKTYMWRNQLRFSHCLEAEDDCKPVDSDEAWLLVYNPLSYPYVRYVNLRLKKKAHAGSSNRKLHKLRQNINQRVVFARETRTKFDEVVFSSRLVPLGVTTHYVQRSRESPGTARKPEASRVEKPSKMTVIRNKRYRLLVDSATGLVRGVMIKGGLQVTLQHLFLSYHAYQGSSRKASDSRVLNPVNDDPFELGNNITYHITRGPEVQELHQRYTPWLGLVVRLFENEEVIEFEWTLGPVPLSDHKGKEIVCRFSSSVQSGQLFYTDTNGRRSIERKRLEGSPVASNFYPATSWAFLASDAQSMQLTVFPDRPQGAASLSSGNLEFLIQRRLLGDRGVPVRGRHWLHIGTIADSQEYLRIFANRLVWTPQLSLVDARQPYFTNLTQREWSGLRSELPKHVHVLTLERVSGDRLLVRLEYQAPEMPEYVNTTQLHISRLLKNQDIYHILETSLGSTQDKTEMVRFVWRRHDRPDRPLPAVSQEQRMRVWLKRGYRPRFEDTVVLHPGEIRTFVGRAEKVRPLPDS</sequence>
<gene>
    <name evidence="1" type="ORF">HPB49_023838</name>
</gene>
<dbReference type="EMBL" id="CM023474">
    <property type="protein sequence ID" value="KAH7950422.1"/>
    <property type="molecule type" value="Genomic_DNA"/>
</dbReference>
<evidence type="ECO:0000313" key="1">
    <source>
        <dbReference type="EMBL" id="KAH7950422.1"/>
    </source>
</evidence>
<organism evidence="1 2">
    <name type="scientific">Dermacentor silvarum</name>
    <name type="common">Tick</name>
    <dbReference type="NCBI Taxonomy" id="543639"/>
    <lineage>
        <taxon>Eukaryota</taxon>
        <taxon>Metazoa</taxon>
        <taxon>Ecdysozoa</taxon>
        <taxon>Arthropoda</taxon>
        <taxon>Chelicerata</taxon>
        <taxon>Arachnida</taxon>
        <taxon>Acari</taxon>
        <taxon>Parasitiformes</taxon>
        <taxon>Ixodida</taxon>
        <taxon>Ixodoidea</taxon>
        <taxon>Ixodidae</taxon>
        <taxon>Rhipicephalinae</taxon>
        <taxon>Dermacentor</taxon>
    </lineage>
</organism>
<protein>
    <submittedName>
        <fullName evidence="1">Uncharacterized protein</fullName>
    </submittedName>
</protein>
<accession>A0ACB8CTT9</accession>
<comment type="caution">
    <text evidence="1">The sequence shown here is derived from an EMBL/GenBank/DDBJ whole genome shotgun (WGS) entry which is preliminary data.</text>
</comment>
<reference evidence="1" key="1">
    <citation type="submission" date="2020-05" db="EMBL/GenBank/DDBJ databases">
        <title>Large-scale comparative analyses of tick genomes elucidate their genetic diversity and vector capacities.</title>
        <authorList>
            <person name="Jia N."/>
            <person name="Wang J."/>
            <person name="Shi W."/>
            <person name="Du L."/>
            <person name="Sun Y."/>
            <person name="Zhan W."/>
            <person name="Jiang J."/>
            <person name="Wang Q."/>
            <person name="Zhang B."/>
            <person name="Ji P."/>
            <person name="Sakyi L.B."/>
            <person name="Cui X."/>
            <person name="Yuan T."/>
            <person name="Jiang B."/>
            <person name="Yang W."/>
            <person name="Lam T.T.-Y."/>
            <person name="Chang Q."/>
            <person name="Ding S."/>
            <person name="Wang X."/>
            <person name="Zhu J."/>
            <person name="Ruan X."/>
            <person name="Zhao L."/>
            <person name="Wei J."/>
            <person name="Que T."/>
            <person name="Du C."/>
            <person name="Cheng J."/>
            <person name="Dai P."/>
            <person name="Han X."/>
            <person name="Huang E."/>
            <person name="Gao Y."/>
            <person name="Liu J."/>
            <person name="Shao H."/>
            <person name="Ye R."/>
            <person name="Li L."/>
            <person name="Wei W."/>
            <person name="Wang X."/>
            <person name="Wang C."/>
            <person name="Yang T."/>
            <person name="Huo Q."/>
            <person name="Li W."/>
            <person name="Guo W."/>
            <person name="Chen H."/>
            <person name="Zhou L."/>
            <person name="Ni X."/>
            <person name="Tian J."/>
            <person name="Zhou Y."/>
            <person name="Sheng Y."/>
            <person name="Liu T."/>
            <person name="Pan Y."/>
            <person name="Xia L."/>
            <person name="Li J."/>
            <person name="Zhao F."/>
            <person name="Cao W."/>
        </authorList>
    </citation>
    <scope>NUCLEOTIDE SEQUENCE</scope>
    <source>
        <strain evidence="1">Dsil-2018</strain>
    </source>
</reference>
<keyword evidence="2" id="KW-1185">Reference proteome</keyword>
<dbReference type="Proteomes" id="UP000821865">
    <property type="component" value="Chromosome 5"/>
</dbReference>
<evidence type="ECO:0000313" key="2">
    <source>
        <dbReference type="Proteomes" id="UP000821865"/>
    </source>
</evidence>
<proteinExistence type="predicted"/>
<name>A0ACB8CTT9_DERSI</name>